<dbReference type="Proteomes" id="UP000294530">
    <property type="component" value="Unassembled WGS sequence"/>
</dbReference>
<dbReference type="GO" id="GO:0006606">
    <property type="term" value="P:protein import into nucleus"/>
    <property type="evidence" value="ECO:0007669"/>
    <property type="project" value="InterPro"/>
</dbReference>
<dbReference type="OrthoDB" id="29145at2759"/>
<dbReference type="InterPro" id="IPR000225">
    <property type="entry name" value="Armadillo"/>
</dbReference>
<dbReference type="FunFam" id="1.20.5.690:FF:000006">
    <property type="entry name" value="Importin subunit alpha"/>
    <property type="match status" value="1"/>
</dbReference>
<feature type="repeat" description="ARM" evidence="6">
    <location>
        <begin position="168"/>
        <end position="211"/>
    </location>
</feature>
<dbReference type="SUPFAM" id="SSF48371">
    <property type="entry name" value="ARM repeat"/>
    <property type="match status" value="1"/>
</dbReference>
<evidence type="ECO:0000313" key="10">
    <source>
        <dbReference type="Proteomes" id="UP000294530"/>
    </source>
</evidence>
<dbReference type="InterPro" id="IPR016024">
    <property type="entry name" value="ARM-type_fold"/>
</dbReference>
<dbReference type="EMBL" id="SHOA02000038">
    <property type="protein sequence ID" value="TDH71950.1"/>
    <property type="molecule type" value="Genomic_DNA"/>
</dbReference>
<evidence type="ECO:0000256" key="2">
    <source>
        <dbReference type="ARBA" id="ARBA00022448"/>
    </source>
</evidence>
<dbReference type="InterPro" id="IPR036975">
    <property type="entry name" value="Importin-a_IBB_sf"/>
</dbReference>
<dbReference type="Pfam" id="PF01749">
    <property type="entry name" value="IBB"/>
    <property type="match status" value="1"/>
</dbReference>
<dbReference type="SMART" id="SM00185">
    <property type="entry name" value="ARM"/>
    <property type="match status" value="8"/>
</dbReference>
<dbReference type="GO" id="GO:0005737">
    <property type="term" value="C:cytoplasm"/>
    <property type="evidence" value="ECO:0007669"/>
    <property type="project" value="InterPro"/>
</dbReference>
<gene>
    <name evidence="9" type="ORF">CCR75_003419</name>
</gene>
<accession>A0A976NXU6</accession>
<dbReference type="GeneID" id="94347185"/>
<keyword evidence="3" id="KW-0677">Repeat</keyword>
<feature type="domain" description="IBB" evidence="8">
    <location>
        <begin position="43"/>
        <end position="105"/>
    </location>
</feature>
<dbReference type="Pfam" id="PF16186">
    <property type="entry name" value="Arm_3"/>
    <property type="match status" value="1"/>
</dbReference>
<organism evidence="9 10">
    <name type="scientific">Bremia lactucae</name>
    <name type="common">Lettuce downy mildew</name>
    <dbReference type="NCBI Taxonomy" id="4779"/>
    <lineage>
        <taxon>Eukaryota</taxon>
        <taxon>Sar</taxon>
        <taxon>Stramenopiles</taxon>
        <taxon>Oomycota</taxon>
        <taxon>Peronosporomycetes</taxon>
        <taxon>Peronosporales</taxon>
        <taxon>Peronosporaceae</taxon>
        <taxon>Bremia</taxon>
    </lineage>
</organism>
<evidence type="ECO:0000256" key="5">
    <source>
        <dbReference type="PIRNR" id="PIRNR005673"/>
    </source>
</evidence>
<dbReference type="InterPro" id="IPR011989">
    <property type="entry name" value="ARM-like"/>
</dbReference>
<evidence type="ECO:0000259" key="8">
    <source>
        <dbReference type="PROSITE" id="PS51214"/>
    </source>
</evidence>
<proteinExistence type="inferred from homology"/>
<dbReference type="InterPro" id="IPR032413">
    <property type="entry name" value="Arm_3"/>
</dbReference>
<sequence>MRSSVSQLNVHHIQLFNWRLDANTSRRKIKERATGVTSTVLPIKDTRIMSSPAAKMPERKSLFKKGIDADESRRSRMETTVQIRKTIKEDRMNQRRRMTLGDSETVSTADTGDASSDNTMMEHLSELPQMVVGVNSGDPALQIDAVTKFRKILSIERNPPIKEVIETGVVPIFVQFLQREDFPTLQFEAAWALTNIASGTSADTAVVINHGAVPIFCQLLLSTNDDVREQAVWALGNIAGDSVVCRDMVLRCGALRPLMQQLTENSKSTMLRNATWTLSNFCRGKPQPMFDLVAPALPTLGQLIYTHDEEVLTDACWALSYLSDGSNKKIQAVIESGVCRRIVELLMHHSASVQTPALRTVGNIVTGDDLQTQVIINLHALPCLRALLESPKKGIRKEACWTLSNITAGNQEQIQLIIEADIFPSLINFLSTAEFDIRKEAAWAVSNATSGGSAEQIMHLVNLGCIKPLCDLLEVKDTKVVIVALEGLENILRVGGLKKTNDINDVATLIDEADGVVKIQALQYHANEDIYVKSMKIVETYFNGEEDAEDSLAPDTNANAQQFQFGTTSDQPTMFQFGQN</sequence>
<dbReference type="AlphaFoldDB" id="A0A976NXU6"/>
<dbReference type="InterPro" id="IPR002652">
    <property type="entry name" value="Importin-a_IBB"/>
</dbReference>
<dbReference type="PANTHER" id="PTHR23316">
    <property type="entry name" value="IMPORTIN ALPHA"/>
    <property type="match status" value="1"/>
</dbReference>
<dbReference type="FunFam" id="1.25.10.10:FF:000021">
    <property type="entry name" value="Importin subunit alpha"/>
    <property type="match status" value="1"/>
</dbReference>
<dbReference type="InterPro" id="IPR024931">
    <property type="entry name" value="Importin_alpha"/>
</dbReference>
<evidence type="ECO:0000313" key="9">
    <source>
        <dbReference type="EMBL" id="TDH71950.1"/>
    </source>
</evidence>
<dbReference type="Pfam" id="PF00514">
    <property type="entry name" value="Arm"/>
    <property type="match status" value="8"/>
</dbReference>
<feature type="compositionally biased region" description="Polar residues" evidence="7">
    <location>
        <begin position="102"/>
        <end position="117"/>
    </location>
</feature>
<dbReference type="RefSeq" id="XP_067821449.1">
    <property type="nucleotide sequence ID" value="XM_067961514.1"/>
</dbReference>
<feature type="repeat" description="ARM" evidence="6">
    <location>
        <begin position="211"/>
        <end position="239"/>
    </location>
</feature>
<keyword evidence="4 5" id="KW-0653">Protein transport</keyword>
<protein>
    <recommendedName>
        <fullName evidence="5">Importin subunit alpha</fullName>
    </recommendedName>
</protein>
<name>A0A976NXU6_BRELC</name>
<dbReference type="GO" id="GO:0061608">
    <property type="term" value="F:nuclear import signal receptor activity"/>
    <property type="evidence" value="ECO:0007669"/>
    <property type="project" value="InterPro"/>
</dbReference>
<keyword evidence="2 5" id="KW-0813">Transport</keyword>
<dbReference type="Gene3D" id="1.25.10.10">
    <property type="entry name" value="Leucine-rich Repeat Variant"/>
    <property type="match status" value="1"/>
</dbReference>
<dbReference type="PIRSF" id="PIRSF005673">
    <property type="entry name" value="Importin_alpha"/>
    <property type="match status" value="1"/>
</dbReference>
<dbReference type="Gene3D" id="1.20.5.690">
    <property type="entry name" value="Importin-alpha, importin-beta-binding domain"/>
    <property type="match status" value="1"/>
</dbReference>
<dbReference type="PROSITE" id="PS50176">
    <property type="entry name" value="ARM_REPEAT"/>
    <property type="match status" value="2"/>
</dbReference>
<reference evidence="9 10" key="1">
    <citation type="journal article" date="2021" name="Genome Biol.">
        <title>AFLAP: assembly-free linkage analysis pipeline using k-mers from genome sequencing data.</title>
        <authorList>
            <person name="Fletcher K."/>
            <person name="Zhang L."/>
            <person name="Gil J."/>
            <person name="Han R."/>
            <person name="Cavanaugh K."/>
            <person name="Michelmore R."/>
        </authorList>
    </citation>
    <scope>NUCLEOTIDE SEQUENCE [LARGE SCALE GENOMIC DNA]</scope>
    <source>
        <strain evidence="9 10">SF5</strain>
    </source>
</reference>
<dbReference type="GO" id="GO:0005634">
    <property type="term" value="C:nucleus"/>
    <property type="evidence" value="ECO:0007669"/>
    <property type="project" value="UniProtKB-ARBA"/>
</dbReference>
<comment type="similarity">
    <text evidence="1 5">Belongs to the importin alpha family.</text>
</comment>
<evidence type="ECO:0000256" key="6">
    <source>
        <dbReference type="PROSITE-ProRule" id="PRU00259"/>
    </source>
</evidence>
<keyword evidence="10" id="KW-1185">Reference proteome</keyword>
<evidence type="ECO:0000256" key="3">
    <source>
        <dbReference type="ARBA" id="ARBA00022737"/>
    </source>
</evidence>
<evidence type="ECO:0000256" key="7">
    <source>
        <dbReference type="SAM" id="MobiDB-lite"/>
    </source>
</evidence>
<evidence type="ECO:0000256" key="1">
    <source>
        <dbReference type="ARBA" id="ARBA00010394"/>
    </source>
</evidence>
<dbReference type="KEGG" id="blac:94347185"/>
<evidence type="ECO:0000256" key="4">
    <source>
        <dbReference type="ARBA" id="ARBA00022927"/>
    </source>
</evidence>
<dbReference type="PROSITE" id="PS51214">
    <property type="entry name" value="IBB"/>
    <property type="match status" value="1"/>
</dbReference>
<feature type="region of interest" description="Disordered" evidence="7">
    <location>
        <begin position="96"/>
        <end position="117"/>
    </location>
</feature>
<comment type="caution">
    <text evidence="9">The sequence shown here is derived from an EMBL/GenBank/DDBJ whole genome shotgun (WGS) entry which is preliminary data.</text>
</comment>